<evidence type="ECO:0000256" key="3">
    <source>
        <dbReference type="SAM" id="MobiDB-lite"/>
    </source>
</evidence>
<dbReference type="STRING" id="1314781.A0A165KTP4"/>
<dbReference type="GO" id="GO:0016491">
    <property type="term" value="F:oxidoreductase activity"/>
    <property type="evidence" value="ECO:0007669"/>
    <property type="project" value="UniProtKB-KW"/>
</dbReference>
<dbReference type="SMART" id="SM00822">
    <property type="entry name" value="PKS_KR"/>
    <property type="match status" value="1"/>
</dbReference>
<dbReference type="CDD" id="cd05233">
    <property type="entry name" value="SDR_c"/>
    <property type="match status" value="1"/>
</dbReference>
<dbReference type="InParanoid" id="A0A165KTP4"/>
<dbReference type="AlphaFoldDB" id="A0A165KTP4"/>
<keyword evidence="2" id="KW-0560">Oxidoreductase</keyword>
<dbReference type="Pfam" id="PF00106">
    <property type="entry name" value="adh_short"/>
    <property type="match status" value="1"/>
</dbReference>
<dbReference type="EMBL" id="KV425937">
    <property type="protein sequence ID" value="KZV96868.1"/>
    <property type="molecule type" value="Genomic_DNA"/>
</dbReference>
<name>A0A165KTP4_EXIGL</name>
<dbReference type="PANTHER" id="PTHR44196">
    <property type="entry name" value="DEHYDROGENASE/REDUCTASE SDR FAMILY MEMBER 7B"/>
    <property type="match status" value="1"/>
</dbReference>
<sequence length="299" mass="32463">MSLPKGITEDLAVGLHHDVYPTIDPTQAYVAQSFKDKAVFITGASRGIGRTTAIFFSKAGAAVAIAARSEDQLDETKAAILKATPNAKVEKYIVDVKDSAQVQAAIDGAATMFGRLDVVIANAGTVRRFEGTMDEVDAAAWWNTLEVNLFGVYNTIRASAKYLRKTEGYFFAVSSVAAQIRTPGGSDYSTSKHAVNRLIEFVTQENPGVKAFSLNPGTIPTDLYDESGLREIGIPPPDTPERPCCTSRREGPTGSAGDMWRRHGISDRLNASGRIGSWRRTSSSTNSMFMRDVLWQALF</sequence>
<evidence type="ECO:0000313" key="6">
    <source>
        <dbReference type="Proteomes" id="UP000077266"/>
    </source>
</evidence>
<evidence type="ECO:0000259" key="4">
    <source>
        <dbReference type="SMART" id="SM00822"/>
    </source>
</evidence>
<accession>A0A165KTP4</accession>
<evidence type="ECO:0000313" key="5">
    <source>
        <dbReference type="EMBL" id="KZV96868.1"/>
    </source>
</evidence>
<reference evidence="5 6" key="1">
    <citation type="journal article" date="2016" name="Mol. Biol. Evol.">
        <title>Comparative Genomics of Early-Diverging Mushroom-Forming Fungi Provides Insights into the Origins of Lignocellulose Decay Capabilities.</title>
        <authorList>
            <person name="Nagy L.G."/>
            <person name="Riley R."/>
            <person name="Tritt A."/>
            <person name="Adam C."/>
            <person name="Daum C."/>
            <person name="Floudas D."/>
            <person name="Sun H."/>
            <person name="Yadav J.S."/>
            <person name="Pangilinan J."/>
            <person name="Larsson K.H."/>
            <person name="Matsuura K."/>
            <person name="Barry K."/>
            <person name="Labutti K."/>
            <person name="Kuo R."/>
            <person name="Ohm R.A."/>
            <person name="Bhattacharya S.S."/>
            <person name="Shirouzu T."/>
            <person name="Yoshinaga Y."/>
            <person name="Martin F.M."/>
            <person name="Grigoriev I.V."/>
            <person name="Hibbett D.S."/>
        </authorList>
    </citation>
    <scope>NUCLEOTIDE SEQUENCE [LARGE SCALE GENOMIC DNA]</scope>
    <source>
        <strain evidence="5 6">HHB12029</strain>
    </source>
</reference>
<dbReference type="Gene3D" id="3.40.50.720">
    <property type="entry name" value="NAD(P)-binding Rossmann-like Domain"/>
    <property type="match status" value="1"/>
</dbReference>
<dbReference type="GO" id="GO:0016020">
    <property type="term" value="C:membrane"/>
    <property type="evidence" value="ECO:0007669"/>
    <property type="project" value="TreeGrafter"/>
</dbReference>
<gene>
    <name evidence="5" type="ORF">EXIGLDRAFT_833287</name>
</gene>
<dbReference type="PRINTS" id="PR00081">
    <property type="entry name" value="GDHRDH"/>
</dbReference>
<dbReference type="OrthoDB" id="1933717at2759"/>
<protein>
    <submittedName>
        <fullName evidence="5">NAD(P)-binding protein</fullName>
    </submittedName>
</protein>
<dbReference type="InterPro" id="IPR057326">
    <property type="entry name" value="KR_dom"/>
</dbReference>
<organism evidence="5 6">
    <name type="scientific">Exidia glandulosa HHB12029</name>
    <dbReference type="NCBI Taxonomy" id="1314781"/>
    <lineage>
        <taxon>Eukaryota</taxon>
        <taxon>Fungi</taxon>
        <taxon>Dikarya</taxon>
        <taxon>Basidiomycota</taxon>
        <taxon>Agaricomycotina</taxon>
        <taxon>Agaricomycetes</taxon>
        <taxon>Auriculariales</taxon>
        <taxon>Exidiaceae</taxon>
        <taxon>Exidia</taxon>
    </lineage>
</organism>
<keyword evidence="6" id="KW-1185">Reference proteome</keyword>
<dbReference type="InterPro" id="IPR002347">
    <property type="entry name" value="SDR_fam"/>
</dbReference>
<feature type="domain" description="Ketoreductase" evidence="4">
    <location>
        <begin position="37"/>
        <end position="223"/>
    </location>
</feature>
<dbReference type="SUPFAM" id="SSF51735">
    <property type="entry name" value="NAD(P)-binding Rossmann-fold domains"/>
    <property type="match status" value="1"/>
</dbReference>
<dbReference type="InterPro" id="IPR036291">
    <property type="entry name" value="NAD(P)-bd_dom_sf"/>
</dbReference>
<dbReference type="Proteomes" id="UP000077266">
    <property type="component" value="Unassembled WGS sequence"/>
</dbReference>
<proteinExistence type="inferred from homology"/>
<feature type="region of interest" description="Disordered" evidence="3">
    <location>
        <begin position="234"/>
        <end position="261"/>
    </location>
</feature>
<evidence type="ECO:0000256" key="1">
    <source>
        <dbReference type="ARBA" id="ARBA00006484"/>
    </source>
</evidence>
<comment type="similarity">
    <text evidence="1">Belongs to the short-chain dehydrogenases/reductases (SDR) family.</text>
</comment>
<evidence type="ECO:0000256" key="2">
    <source>
        <dbReference type="ARBA" id="ARBA00023002"/>
    </source>
</evidence>
<dbReference type="PANTHER" id="PTHR44196:SF1">
    <property type="entry name" value="DEHYDROGENASE_REDUCTASE SDR FAMILY MEMBER 7B"/>
    <property type="match status" value="1"/>
</dbReference>